<comment type="similarity">
    <text evidence="4">Belongs to the PP2C family.</text>
</comment>
<name>A0A1R1Y8E6_9FUNG</name>
<feature type="domain" description="PPM-type phosphatase" evidence="5">
    <location>
        <begin position="106"/>
        <end position="418"/>
    </location>
</feature>
<dbReference type="Pfam" id="PF00481">
    <property type="entry name" value="PP2C"/>
    <property type="match status" value="1"/>
</dbReference>
<keyword evidence="1" id="KW-0479">Metal-binding</keyword>
<protein>
    <submittedName>
        <fullName evidence="6">Protein phosphatase 2C-like protein</fullName>
    </submittedName>
</protein>
<keyword evidence="7" id="KW-1185">Reference proteome</keyword>
<dbReference type="PROSITE" id="PS01032">
    <property type="entry name" value="PPM_1"/>
    <property type="match status" value="1"/>
</dbReference>
<gene>
    <name evidence="6" type="ORF">AYI70_g2462</name>
</gene>
<sequence>MISYLSNSKHIFSSFSLKLPNACYITLLRNHNIAAHAYPLNNNLSLLAPPPIYILLNFIHFYFLRKFSSPALSSAKEPQKVPLYPSYVAYTEEGTVRVDVRKSPQLIGVKSSRGVRPVNQDRAMFRPVRIPGMVADRRDKGSAQAMFFGIFDGHGGENCSQFLKDNLYNEIETIKNQDLFYIINGYRQMGDAWKDYTPEYLKNMVDIYSKDKILHSFLTLDERLTLSYIKTDLAISQFSWSEREGSTACSAVIWDSEGLPFWSKDSNVQLTVANCGDCRAILCNTTDGGFAQSLSNSHRPSLHKEKSRIEKYGAIFSIDSYGEERAMSMVANTRAFGDWIVKPFGIIAEPEITSVSISGADAAFLVMASDGITDVLTDQEIVDIAKGSPTAEKAANLIYEAAEMLSSQDNMTVIVVRLAGWDSPDLIDLTGSFRKDRIKNSEEMKKFRGSLLTNIEKLENEYKEILSSQKSSHDSGPKPTALVSPDKLLYKIFSHKSHINKPFISSTNLKPPIFKPHTSSPQDLNKLSARVIEQRLTALNAVLTLKLDGEEINIPNTDLTSPNSDEENDILPIDQAMKMSLNVLGKLDKTQPRPSIQKPKCKIQSASQIDLSKVESSFSNARIKYKSSNSFRSKSANLKYNILLSLDELKHAWKLLGISSVEYSSKN</sequence>
<evidence type="ECO:0000256" key="4">
    <source>
        <dbReference type="RuleBase" id="RU003465"/>
    </source>
</evidence>
<dbReference type="CDD" id="cd00143">
    <property type="entry name" value="PP2Cc"/>
    <property type="match status" value="1"/>
</dbReference>
<dbReference type="EMBL" id="LSSN01000603">
    <property type="protein sequence ID" value="OMJ23114.1"/>
    <property type="molecule type" value="Genomic_DNA"/>
</dbReference>
<dbReference type="SMART" id="SM00332">
    <property type="entry name" value="PP2Cc"/>
    <property type="match status" value="1"/>
</dbReference>
<reference evidence="6 7" key="1">
    <citation type="submission" date="2017-01" db="EMBL/GenBank/DDBJ databases">
        <authorList>
            <person name="Mah S.A."/>
            <person name="Swanson W.J."/>
            <person name="Moy G.W."/>
            <person name="Vacquier V.D."/>
        </authorList>
    </citation>
    <scope>NUCLEOTIDE SEQUENCE [LARGE SCALE GENOMIC DNA]</scope>
    <source>
        <strain evidence="6 7">GSMNP</strain>
    </source>
</reference>
<dbReference type="InterPro" id="IPR015655">
    <property type="entry name" value="PP2C"/>
</dbReference>
<evidence type="ECO:0000256" key="2">
    <source>
        <dbReference type="ARBA" id="ARBA00022801"/>
    </source>
</evidence>
<dbReference type="PROSITE" id="PS51746">
    <property type="entry name" value="PPM_2"/>
    <property type="match status" value="1"/>
</dbReference>
<dbReference type="Proteomes" id="UP000187283">
    <property type="component" value="Unassembled WGS sequence"/>
</dbReference>
<accession>A0A1R1Y8E6</accession>
<dbReference type="AlphaFoldDB" id="A0A1R1Y8E6"/>
<dbReference type="PANTHER" id="PTHR47992">
    <property type="entry name" value="PROTEIN PHOSPHATASE"/>
    <property type="match status" value="1"/>
</dbReference>
<dbReference type="GO" id="GO:0004722">
    <property type="term" value="F:protein serine/threonine phosphatase activity"/>
    <property type="evidence" value="ECO:0007669"/>
    <property type="project" value="InterPro"/>
</dbReference>
<dbReference type="OrthoDB" id="416093at2759"/>
<dbReference type="InterPro" id="IPR000222">
    <property type="entry name" value="PP2C_BS"/>
</dbReference>
<keyword evidence="2 4" id="KW-0378">Hydrolase</keyword>
<evidence type="ECO:0000259" key="5">
    <source>
        <dbReference type="PROSITE" id="PS51746"/>
    </source>
</evidence>
<evidence type="ECO:0000256" key="1">
    <source>
        <dbReference type="ARBA" id="ARBA00022723"/>
    </source>
</evidence>
<comment type="caution">
    <text evidence="6">The sequence shown here is derived from an EMBL/GenBank/DDBJ whole genome shotgun (WGS) entry which is preliminary data.</text>
</comment>
<proteinExistence type="inferred from homology"/>
<dbReference type="STRING" id="133412.A0A1R1Y8E6"/>
<dbReference type="InterPro" id="IPR036457">
    <property type="entry name" value="PPM-type-like_dom_sf"/>
</dbReference>
<dbReference type="InterPro" id="IPR001932">
    <property type="entry name" value="PPM-type_phosphatase-like_dom"/>
</dbReference>
<dbReference type="GO" id="GO:0046872">
    <property type="term" value="F:metal ion binding"/>
    <property type="evidence" value="ECO:0007669"/>
    <property type="project" value="UniProtKB-KW"/>
</dbReference>
<organism evidence="6 7">
    <name type="scientific">Smittium culicis</name>
    <dbReference type="NCBI Taxonomy" id="133412"/>
    <lineage>
        <taxon>Eukaryota</taxon>
        <taxon>Fungi</taxon>
        <taxon>Fungi incertae sedis</taxon>
        <taxon>Zoopagomycota</taxon>
        <taxon>Kickxellomycotina</taxon>
        <taxon>Harpellomycetes</taxon>
        <taxon>Harpellales</taxon>
        <taxon>Legeriomycetaceae</taxon>
        <taxon>Smittium</taxon>
    </lineage>
</organism>
<evidence type="ECO:0000313" key="6">
    <source>
        <dbReference type="EMBL" id="OMJ23114.1"/>
    </source>
</evidence>
<evidence type="ECO:0000313" key="7">
    <source>
        <dbReference type="Proteomes" id="UP000187283"/>
    </source>
</evidence>
<keyword evidence="3 4" id="KW-0904">Protein phosphatase</keyword>
<evidence type="ECO:0000256" key="3">
    <source>
        <dbReference type="ARBA" id="ARBA00022912"/>
    </source>
</evidence>
<dbReference type="Gene3D" id="3.60.40.10">
    <property type="entry name" value="PPM-type phosphatase domain"/>
    <property type="match status" value="1"/>
</dbReference>
<dbReference type="SUPFAM" id="SSF81606">
    <property type="entry name" value="PP2C-like"/>
    <property type="match status" value="1"/>
</dbReference>